<keyword evidence="2" id="KW-0808">Transferase</keyword>
<reference evidence="3" key="1">
    <citation type="submission" date="2017-06" db="EMBL/GenBank/DDBJ databases">
        <title>Genome analysis of Fimbriiglobus ruber SP5, the first member of the order Planctomycetales with confirmed chitinolytic capability.</title>
        <authorList>
            <person name="Ravin N.V."/>
            <person name="Rakitin A.L."/>
            <person name="Ivanova A.A."/>
            <person name="Beletsky A.V."/>
            <person name="Kulichevskaya I.S."/>
            <person name="Mardanov A.V."/>
            <person name="Dedysh S.N."/>
        </authorList>
    </citation>
    <scope>NUCLEOTIDE SEQUENCE [LARGE SCALE GENOMIC DNA]</scope>
    <source>
        <strain evidence="3">SP5</strain>
    </source>
</reference>
<evidence type="ECO:0000313" key="2">
    <source>
        <dbReference type="EMBL" id="OWK46992.1"/>
    </source>
</evidence>
<dbReference type="PANTHER" id="PTHR18964">
    <property type="entry name" value="ROK (REPRESSOR, ORF, KINASE) FAMILY"/>
    <property type="match status" value="1"/>
</dbReference>
<dbReference type="AlphaFoldDB" id="A0A225E0B3"/>
<organism evidence="2 3">
    <name type="scientific">Fimbriiglobus ruber</name>
    <dbReference type="NCBI Taxonomy" id="1908690"/>
    <lineage>
        <taxon>Bacteria</taxon>
        <taxon>Pseudomonadati</taxon>
        <taxon>Planctomycetota</taxon>
        <taxon>Planctomycetia</taxon>
        <taxon>Gemmatales</taxon>
        <taxon>Gemmataceae</taxon>
        <taxon>Fimbriiglobus</taxon>
    </lineage>
</organism>
<dbReference type="Proteomes" id="UP000214646">
    <property type="component" value="Unassembled WGS sequence"/>
</dbReference>
<dbReference type="PANTHER" id="PTHR18964:SF149">
    <property type="entry name" value="BIFUNCTIONAL UDP-N-ACETYLGLUCOSAMINE 2-EPIMERASE_N-ACETYLMANNOSAMINE KINASE"/>
    <property type="match status" value="1"/>
</dbReference>
<sequence>MTTSTIDAIGPPGHPETRPAYRTGFSFVRRRPMFLGIEIGGTKLQLGLGRGDGELHGLWRGAVDQAAGGEGIRRQIAAAVPELLVKAGLSRGELKGVGVGFGGPTDDETQRVIKSHHIPGWDGFPLAAWLSDVIGLPTVICNDADVAGLAEAEFGAGKGLASVFYITVGTGIGGGLIIDGEIYRGVGKGAAEIGHLLVPSPDNPATYDILEAFAAGWGIEARANRLDWVADDFEDWNGRPVTAKILAEAARRGHPHARRILQEAVDALGHAIRQMITLLCPRRIVIGGGVSLMGEEMFFAPLRRAVAEREFAAFAGLTDIVPAALGEEVVIHGALALARQKLGG</sequence>
<accession>A0A225E0B3</accession>
<comment type="caution">
    <text evidence="2">The sequence shown here is derived from an EMBL/GenBank/DDBJ whole genome shotgun (WGS) entry which is preliminary data.</text>
</comment>
<dbReference type="Pfam" id="PF00480">
    <property type="entry name" value="ROK"/>
    <property type="match status" value="1"/>
</dbReference>
<dbReference type="PROSITE" id="PS01125">
    <property type="entry name" value="ROK"/>
    <property type="match status" value="1"/>
</dbReference>
<dbReference type="Gene3D" id="3.30.420.40">
    <property type="match status" value="2"/>
</dbReference>
<evidence type="ECO:0000313" key="3">
    <source>
        <dbReference type="Proteomes" id="UP000214646"/>
    </source>
</evidence>
<dbReference type="GO" id="GO:0016301">
    <property type="term" value="F:kinase activity"/>
    <property type="evidence" value="ECO:0007669"/>
    <property type="project" value="UniProtKB-KW"/>
</dbReference>
<name>A0A225E0B3_9BACT</name>
<proteinExistence type="inferred from homology"/>
<dbReference type="InterPro" id="IPR049874">
    <property type="entry name" value="ROK_cs"/>
</dbReference>
<dbReference type="InterPro" id="IPR000600">
    <property type="entry name" value="ROK"/>
</dbReference>
<dbReference type="EMBL" id="NIDE01000001">
    <property type="protein sequence ID" value="OWK46992.1"/>
    <property type="molecule type" value="Genomic_DNA"/>
</dbReference>
<comment type="similarity">
    <text evidence="1">Belongs to the ROK (NagC/XylR) family.</text>
</comment>
<dbReference type="SUPFAM" id="SSF53067">
    <property type="entry name" value="Actin-like ATPase domain"/>
    <property type="match status" value="1"/>
</dbReference>
<dbReference type="InterPro" id="IPR043129">
    <property type="entry name" value="ATPase_NBD"/>
</dbReference>
<keyword evidence="2" id="KW-0418">Kinase</keyword>
<gene>
    <name evidence="2" type="ORF">FRUB_00691</name>
</gene>
<dbReference type="CDD" id="cd23763">
    <property type="entry name" value="ASKHA_ATPase_ROK"/>
    <property type="match status" value="1"/>
</dbReference>
<protein>
    <submittedName>
        <fullName evidence="2">Glucokinase</fullName>
    </submittedName>
</protein>
<evidence type="ECO:0000256" key="1">
    <source>
        <dbReference type="ARBA" id="ARBA00006479"/>
    </source>
</evidence>
<keyword evidence="3" id="KW-1185">Reference proteome</keyword>